<keyword evidence="1" id="KW-0812">Transmembrane</keyword>
<dbReference type="Proteomes" id="UP000178449">
    <property type="component" value="Unassembled WGS sequence"/>
</dbReference>
<protein>
    <recommendedName>
        <fullName evidence="4">ABC transporter permease</fullName>
    </recommendedName>
</protein>
<feature type="transmembrane region" description="Helical" evidence="1">
    <location>
        <begin position="45"/>
        <end position="70"/>
    </location>
</feature>
<accession>A0A1F6GBH8</accession>
<evidence type="ECO:0000256" key="1">
    <source>
        <dbReference type="SAM" id="Phobius"/>
    </source>
</evidence>
<proteinExistence type="predicted"/>
<name>A0A1F6GBH8_9PROT</name>
<organism evidence="2 3">
    <name type="scientific">Candidatus Lambdaproteobacteria bacterium RIFOXYD2_FULL_50_16</name>
    <dbReference type="NCBI Taxonomy" id="1817772"/>
    <lineage>
        <taxon>Bacteria</taxon>
        <taxon>Pseudomonadati</taxon>
        <taxon>Pseudomonadota</taxon>
        <taxon>Candidatus Lambdaproteobacteria</taxon>
    </lineage>
</organism>
<reference evidence="2 3" key="1">
    <citation type="journal article" date="2016" name="Nat. Commun.">
        <title>Thousands of microbial genomes shed light on interconnected biogeochemical processes in an aquifer system.</title>
        <authorList>
            <person name="Anantharaman K."/>
            <person name="Brown C.T."/>
            <person name="Hug L.A."/>
            <person name="Sharon I."/>
            <person name="Castelle C.J."/>
            <person name="Probst A.J."/>
            <person name="Thomas B.C."/>
            <person name="Singh A."/>
            <person name="Wilkins M.J."/>
            <person name="Karaoz U."/>
            <person name="Brodie E.L."/>
            <person name="Williams K.H."/>
            <person name="Hubbard S.S."/>
            <person name="Banfield J.F."/>
        </authorList>
    </citation>
    <scope>NUCLEOTIDE SEQUENCE [LARGE SCALE GENOMIC DNA]</scope>
</reference>
<comment type="caution">
    <text evidence="2">The sequence shown here is derived from an EMBL/GenBank/DDBJ whole genome shotgun (WGS) entry which is preliminary data.</text>
</comment>
<dbReference type="STRING" id="1817772.A2527_07075"/>
<keyword evidence="1" id="KW-1133">Transmembrane helix</keyword>
<feature type="transmembrane region" description="Helical" evidence="1">
    <location>
        <begin position="91"/>
        <end position="114"/>
    </location>
</feature>
<feature type="transmembrane region" description="Helical" evidence="1">
    <location>
        <begin position="196"/>
        <end position="215"/>
    </location>
</feature>
<evidence type="ECO:0000313" key="3">
    <source>
        <dbReference type="Proteomes" id="UP000178449"/>
    </source>
</evidence>
<evidence type="ECO:0000313" key="2">
    <source>
        <dbReference type="EMBL" id="OGG95468.1"/>
    </source>
</evidence>
<dbReference type="AlphaFoldDB" id="A0A1F6GBH8"/>
<evidence type="ECO:0008006" key="4">
    <source>
        <dbReference type="Google" id="ProtNLM"/>
    </source>
</evidence>
<gene>
    <name evidence="2" type="ORF">A2527_07075</name>
</gene>
<feature type="transmembrane region" description="Helical" evidence="1">
    <location>
        <begin position="120"/>
        <end position="141"/>
    </location>
</feature>
<feature type="transmembrane region" description="Helical" evidence="1">
    <location>
        <begin position="153"/>
        <end position="176"/>
    </location>
</feature>
<keyword evidence="1" id="KW-0472">Membrane</keyword>
<sequence length="221" mass="24264">MGRVWTQTRLELLLMFRYRFAPLALGLGLMAGLLVRAFFSPEQRALALPLGLVTGIGGTGLFLSATLLWLERREGAWGLLKASPLKTKEYLAGKFFSAALVFIGFGLASGIGALGVQALFHLPGLILLGFAQTGWGLYFALKRPAMGDFIFPALGLVFLYQLPGMGLLAGWPIWFLRLLPGYGPLSLMLWPDRTEGWLLSFGWAFFAYWMAAQALRSDGRA</sequence>
<feature type="transmembrane region" description="Helical" evidence="1">
    <location>
        <begin position="20"/>
        <end position="39"/>
    </location>
</feature>
<dbReference type="EMBL" id="MFNE01000022">
    <property type="protein sequence ID" value="OGG95468.1"/>
    <property type="molecule type" value="Genomic_DNA"/>
</dbReference>